<gene>
    <name evidence="2" type="ORF">RM780_00900</name>
</gene>
<evidence type="ECO:0000313" key="2">
    <source>
        <dbReference type="EMBL" id="MDT0305524.1"/>
    </source>
</evidence>
<dbReference type="EMBL" id="JAVREN010000001">
    <property type="protein sequence ID" value="MDT0305524.1"/>
    <property type="molecule type" value="Genomic_DNA"/>
</dbReference>
<organism evidence="2 3">
    <name type="scientific">Streptomyces boetiae</name>
    <dbReference type="NCBI Taxonomy" id="3075541"/>
    <lineage>
        <taxon>Bacteria</taxon>
        <taxon>Bacillati</taxon>
        <taxon>Actinomycetota</taxon>
        <taxon>Actinomycetes</taxon>
        <taxon>Kitasatosporales</taxon>
        <taxon>Streptomycetaceae</taxon>
        <taxon>Streptomyces</taxon>
    </lineage>
</organism>
<sequence length="144" mass="15929">MTYFADLSPYVYLPETLPSGVTALNVGWLSPMRDYPRGDVPEGFTDALGLLCRDEQRAVTRGMHACGLIHRLGEQRFPIRIEGDGRTVVLGTAEVRVVSRAGEWLIAPTLVYHYVTRHHYLPPEPFVEAVLARRTPATIGSAPG</sequence>
<proteinExistence type="predicted"/>
<evidence type="ECO:0000313" key="3">
    <source>
        <dbReference type="Proteomes" id="UP001183388"/>
    </source>
</evidence>
<dbReference type="Proteomes" id="UP001183388">
    <property type="component" value="Unassembled WGS sequence"/>
</dbReference>
<dbReference type="Pfam" id="PF25535">
    <property type="entry name" value="DUF7919"/>
    <property type="match status" value="1"/>
</dbReference>
<evidence type="ECO:0000259" key="1">
    <source>
        <dbReference type="Pfam" id="PF25535"/>
    </source>
</evidence>
<protein>
    <recommendedName>
        <fullName evidence="1">DUF7919 domain-containing protein</fullName>
    </recommendedName>
</protein>
<keyword evidence="3" id="KW-1185">Reference proteome</keyword>
<comment type="caution">
    <text evidence="2">The sequence shown here is derived from an EMBL/GenBank/DDBJ whole genome shotgun (WGS) entry which is preliminary data.</text>
</comment>
<dbReference type="InterPro" id="IPR057679">
    <property type="entry name" value="DUF7919"/>
</dbReference>
<feature type="domain" description="DUF7919" evidence="1">
    <location>
        <begin position="2"/>
        <end position="131"/>
    </location>
</feature>
<reference evidence="3" key="1">
    <citation type="submission" date="2023-07" db="EMBL/GenBank/DDBJ databases">
        <title>30 novel species of actinomycetes from the DSMZ collection.</title>
        <authorList>
            <person name="Nouioui I."/>
        </authorList>
    </citation>
    <scope>NUCLEOTIDE SEQUENCE [LARGE SCALE GENOMIC DNA]</scope>
    <source>
        <strain evidence="3">DSM 44917</strain>
    </source>
</reference>
<accession>A0ABU2L1T3</accession>
<name>A0ABU2L1T3_9ACTN</name>
<dbReference type="RefSeq" id="WP_311628431.1">
    <property type="nucleotide sequence ID" value="NZ_JAVREN010000001.1"/>
</dbReference>